<dbReference type="EMBL" id="CM000914">
    <property type="protein sequence ID" value="EFG04690.2"/>
    <property type="molecule type" value="Genomic_DNA"/>
</dbReference>
<accession>D5SL97</accession>
<dbReference type="AlphaFoldDB" id="D5SL97"/>
<feature type="region of interest" description="Disordered" evidence="1">
    <location>
        <begin position="1"/>
        <end position="76"/>
    </location>
</feature>
<evidence type="ECO:0000259" key="2">
    <source>
        <dbReference type="Pfam" id="PF13699"/>
    </source>
</evidence>
<organism evidence="3 4">
    <name type="scientific">Streptomyces clavuligerus</name>
    <dbReference type="NCBI Taxonomy" id="1901"/>
    <lineage>
        <taxon>Bacteria</taxon>
        <taxon>Bacillati</taxon>
        <taxon>Actinomycetota</taxon>
        <taxon>Actinomycetes</taxon>
        <taxon>Kitasatosporales</taxon>
        <taxon>Streptomycetaceae</taxon>
        <taxon>Streptomyces</taxon>
    </lineage>
</organism>
<geneLocation type="plasmid" evidence="3 4">
    <name>pSCL4</name>
</geneLocation>
<evidence type="ECO:0000256" key="1">
    <source>
        <dbReference type="SAM" id="MobiDB-lite"/>
    </source>
</evidence>
<dbReference type="eggNOG" id="COG3409">
    <property type="taxonomic scope" value="Bacteria"/>
</dbReference>
<dbReference type="InterPro" id="IPR025295">
    <property type="entry name" value="eCIS_core_dom"/>
</dbReference>
<evidence type="ECO:0000313" key="4">
    <source>
        <dbReference type="Proteomes" id="UP000002357"/>
    </source>
</evidence>
<protein>
    <recommendedName>
        <fullName evidence="2">eCIS core domain-containing protein</fullName>
    </recommendedName>
</protein>
<proteinExistence type="predicted"/>
<reference evidence="3 4" key="1">
    <citation type="journal article" date="2010" name="Genome Biol. Evol.">
        <title>The sequence of a 1.8-mb bacterial linear plasmid reveals a rich evolutionary reservoir of secondary metabolic pathways.</title>
        <authorList>
            <person name="Medema M.H."/>
            <person name="Trefzer A."/>
            <person name="Kovalchuk A."/>
            <person name="van den Berg M."/>
            <person name="Mueller U."/>
            <person name="Heijne W."/>
            <person name="Wu L."/>
            <person name="Alam M.T."/>
            <person name="Ronning C.M."/>
            <person name="Nierman W.C."/>
            <person name="Bovenberg R.A.L."/>
            <person name="Breitling R."/>
            <person name="Takano E."/>
        </authorList>
    </citation>
    <scope>NUCLEOTIDE SEQUENCE [LARGE SCALE GENOMIC DNA]</scope>
    <source>
        <strain evidence="4">ATCC 27064 / DSM 738 / JCM 4710 / NBRC 13307 / NCIMB 12785 / NRRL 3585 / VKM Ac-602</strain>
        <plasmid evidence="3">pSCL4</plasmid>
    </source>
</reference>
<feature type="compositionally biased region" description="Basic and acidic residues" evidence="1">
    <location>
        <begin position="157"/>
        <end position="167"/>
    </location>
</feature>
<dbReference type="Pfam" id="PF13699">
    <property type="entry name" value="eCIS_core"/>
    <property type="match status" value="1"/>
</dbReference>
<gene>
    <name evidence="3" type="ORF">SCLAV_p1204</name>
</gene>
<sequence>MLRRAGHPWAQGGGDGGHAQGDRAPDQEQHRHGPGCDHRRTGPAAPPVQRSTAEPVQRSAVHDVLRTPGQPLDTTTRTEMEARLGADFSDVRVHRDTAAQASAAEVNARAYTSGSHVVLGGGGTDKHTLAHELTHVIQQRQGPVAGTENGSGLRVSDPSDRFEREAEANAARVMRGPVPERDGQGAAQP</sequence>
<dbReference type="Proteomes" id="UP000002357">
    <property type="component" value="Plasmid pSCL4"/>
</dbReference>
<name>D5SL97_STRCL</name>
<feature type="compositionally biased region" description="Basic and acidic residues" evidence="1">
    <location>
        <begin position="20"/>
        <end position="40"/>
    </location>
</feature>
<feature type="region of interest" description="Disordered" evidence="1">
    <location>
        <begin position="140"/>
        <end position="189"/>
    </location>
</feature>
<keyword evidence="4" id="KW-1185">Reference proteome</keyword>
<evidence type="ECO:0000313" key="3">
    <source>
        <dbReference type="EMBL" id="EFG04690.2"/>
    </source>
</evidence>
<keyword evidence="3" id="KW-0614">Plasmid</keyword>
<feature type="domain" description="eCIS core" evidence="2">
    <location>
        <begin position="71"/>
        <end position="142"/>
    </location>
</feature>